<evidence type="ECO:0000313" key="6">
    <source>
        <dbReference type="Proteomes" id="UP000242188"/>
    </source>
</evidence>
<evidence type="ECO:0000256" key="1">
    <source>
        <dbReference type="ARBA" id="ARBA00002844"/>
    </source>
</evidence>
<evidence type="ECO:0000313" key="5">
    <source>
        <dbReference type="EMBL" id="OWF34971.1"/>
    </source>
</evidence>
<dbReference type="AlphaFoldDB" id="A0A210PET7"/>
<dbReference type="OrthoDB" id="6380180at2759"/>
<evidence type="ECO:0008006" key="7">
    <source>
        <dbReference type="Google" id="ProtNLM"/>
    </source>
</evidence>
<comment type="similarity">
    <text evidence="2">Belongs to the PKI family.</text>
</comment>
<evidence type="ECO:0000256" key="2">
    <source>
        <dbReference type="ARBA" id="ARBA00006393"/>
    </source>
</evidence>
<feature type="compositionally biased region" description="Polar residues" evidence="4">
    <location>
        <begin position="40"/>
        <end position="49"/>
    </location>
</feature>
<comment type="caution">
    <text evidence="5">The sequence shown here is derived from an EMBL/GenBank/DDBJ whole genome shotgun (WGS) entry which is preliminary data.</text>
</comment>
<gene>
    <name evidence="5" type="ORF">KP79_PYT23560</name>
</gene>
<feature type="compositionally biased region" description="Basic and acidic residues" evidence="4">
    <location>
        <begin position="53"/>
        <end position="71"/>
    </location>
</feature>
<reference evidence="5 6" key="1">
    <citation type="journal article" date="2017" name="Nat. Ecol. Evol.">
        <title>Scallop genome provides insights into evolution of bilaterian karyotype and development.</title>
        <authorList>
            <person name="Wang S."/>
            <person name="Zhang J."/>
            <person name="Jiao W."/>
            <person name="Li J."/>
            <person name="Xun X."/>
            <person name="Sun Y."/>
            <person name="Guo X."/>
            <person name="Huan P."/>
            <person name="Dong B."/>
            <person name="Zhang L."/>
            <person name="Hu X."/>
            <person name="Sun X."/>
            <person name="Wang J."/>
            <person name="Zhao C."/>
            <person name="Wang Y."/>
            <person name="Wang D."/>
            <person name="Huang X."/>
            <person name="Wang R."/>
            <person name="Lv J."/>
            <person name="Li Y."/>
            <person name="Zhang Z."/>
            <person name="Liu B."/>
            <person name="Lu W."/>
            <person name="Hui Y."/>
            <person name="Liang J."/>
            <person name="Zhou Z."/>
            <person name="Hou R."/>
            <person name="Li X."/>
            <person name="Liu Y."/>
            <person name="Li H."/>
            <person name="Ning X."/>
            <person name="Lin Y."/>
            <person name="Zhao L."/>
            <person name="Xing Q."/>
            <person name="Dou J."/>
            <person name="Li Y."/>
            <person name="Mao J."/>
            <person name="Guo H."/>
            <person name="Dou H."/>
            <person name="Li T."/>
            <person name="Mu C."/>
            <person name="Jiang W."/>
            <person name="Fu Q."/>
            <person name="Fu X."/>
            <person name="Miao Y."/>
            <person name="Liu J."/>
            <person name="Yu Q."/>
            <person name="Li R."/>
            <person name="Liao H."/>
            <person name="Li X."/>
            <person name="Kong Y."/>
            <person name="Jiang Z."/>
            <person name="Chourrout D."/>
            <person name="Li R."/>
            <person name="Bao Z."/>
        </authorList>
    </citation>
    <scope>NUCLEOTIDE SEQUENCE [LARGE SCALE GENOMIC DNA]</scope>
    <source>
        <strain evidence="5 6">PY_sf001</strain>
    </source>
</reference>
<dbReference type="EMBL" id="NEDP02076746">
    <property type="protein sequence ID" value="OWF34971.1"/>
    <property type="molecule type" value="Genomic_DNA"/>
</dbReference>
<evidence type="ECO:0000256" key="3">
    <source>
        <dbReference type="ARBA" id="ARBA00023013"/>
    </source>
</evidence>
<accession>A0A210PET7</accession>
<keyword evidence="3" id="KW-0649">Protein kinase inhibitor</keyword>
<dbReference type="GO" id="GO:0004862">
    <property type="term" value="F:cAMP-dependent protein kinase inhibitor activity"/>
    <property type="evidence" value="ECO:0007669"/>
    <property type="project" value="InterPro"/>
</dbReference>
<dbReference type="InterPro" id="IPR004171">
    <property type="entry name" value="cAMP_dep_PKI"/>
</dbReference>
<organism evidence="5 6">
    <name type="scientific">Mizuhopecten yessoensis</name>
    <name type="common">Japanese scallop</name>
    <name type="synonym">Patinopecten yessoensis</name>
    <dbReference type="NCBI Taxonomy" id="6573"/>
    <lineage>
        <taxon>Eukaryota</taxon>
        <taxon>Metazoa</taxon>
        <taxon>Spiralia</taxon>
        <taxon>Lophotrochozoa</taxon>
        <taxon>Mollusca</taxon>
        <taxon>Bivalvia</taxon>
        <taxon>Autobranchia</taxon>
        <taxon>Pteriomorphia</taxon>
        <taxon>Pectinida</taxon>
        <taxon>Pectinoidea</taxon>
        <taxon>Pectinidae</taxon>
        <taxon>Mizuhopecten</taxon>
    </lineage>
</organism>
<dbReference type="Proteomes" id="UP000242188">
    <property type="component" value="Unassembled WGS sequence"/>
</dbReference>
<comment type="function">
    <text evidence="1">Extremely potent competitive inhibitor of cAMP-dependent protein kinase activity, this protein interacts with the catalytic subunit of the enzyme after the cAMP-induced dissociation of its regulatory chains.</text>
</comment>
<evidence type="ECO:0000256" key="4">
    <source>
        <dbReference type="SAM" id="MobiDB-lite"/>
    </source>
</evidence>
<feature type="region of interest" description="Disordered" evidence="4">
    <location>
        <begin position="24"/>
        <end position="84"/>
    </location>
</feature>
<protein>
    <recommendedName>
        <fullName evidence="7">cAMP-dependent protein kinase inhibitor beta</fullName>
    </recommendedName>
</protein>
<name>A0A210PET7_MIZYE</name>
<keyword evidence="6" id="KW-1185">Reference proteome</keyword>
<dbReference type="Pfam" id="PF02827">
    <property type="entry name" value="PKI"/>
    <property type="match status" value="1"/>
</dbReference>
<sequence>MEKSPAAAETMTEVEMSHLEEFVNTGRTGRRNAMADIQDEQNNSVSTAPITFDMDKLSCHDSSDSKTKPPQKEPPGASGQGQGT</sequence>
<proteinExistence type="inferred from homology"/>
<dbReference type="PANTHER" id="PTHR15416">
    <property type="entry name" value="CAMP-DEPENDENT PROTEIN KINASE INHIBITOR/PKI"/>
    <property type="match status" value="1"/>
</dbReference>